<dbReference type="EC" id="2.1.1.-" evidence="3"/>
<keyword evidence="4" id="KW-1185">Reference proteome</keyword>
<dbReference type="PANTHER" id="PTHR46648:SF1">
    <property type="entry name" value="ADENOSINE 5'-MONOPHOSPHORAMIDASE HNT1"/>
    <property type="match status" value="1"/>
</dbReference>
<dbReference type="PROSITE" id="PS00892">
    <property type="entry name" value="HIT_1"/>
    <property type="match status" value="1"/>
</dbReference>
<gene>
    <name evidence="3" type="ORF">ACFSJG_25570</name>
</gene>
<sequence length="167" mass="17845">VDVHLDPSTAHEREAHTAAMHCIFCAIVAGTAEASVVHEDDHTLAFMDIRPFTPGHLLVVPKIHASGLADLDPEDGRRVFAVGQRMAAALKSDGGVPAELRDGPRADGVNLFLADGALAGQEVFHVHLHVIPRTAGDGFGLRGRPMSARRPDLDYLAGALRRRLDGI</sequence>
<protein>
    <submittedName>
        <fullName evidence="3">HIT family protein</fullName>
        <ecNumber evidence="3">2.1.1.-</ecNumber>
    </submittedName>
</protein>
<evidence type="ECO:0000256" key="1">
    <source>
        <dbReference type="PROSITE-ProRule" id="PRU00464"/>
    </source>
</evidence>
<reference evidence="4" key="1">
    <citation type="journal article" date="2019" name="Int. J. Syst. Evol. Microbiol.">
        <title>The Global Catalogue of Microorganisms (GCM) 10K type strain sequencing project: providing services to taxonomists for standard genome sequencing and annotation.</title>
        <authorList>
            <consortium name="The Broad Institute Genomics Platform"/>
            <consortium name="The Broad Institute Genome Sequencing Center for Infectious Disease"/>
            <person name="Wu L."/>
            <person name="Ma J."/>
        </authorList>
    </citation>
    <scope>NUCLEOTIDE SEQUENCE [LARGE SCALE GENOMIC DNA]</scope>
    <source>
        <strain evidence="4">DT72</strain>
    </source>
</reference>
<evidence type="ECO:0000313" key="3">
    <source>
        <dbReference type="EMBL" id="MFD1815598.1"/>
    </source>
</evidence>
<dbReference type="GO" id="GO:0032259">
    <property type="term" value="P:methylation"/>
    <property type="evidence" value="ECO:0007669"/>
    <property type="project" value="UniProtKB-KW"/>
</dbReference>
<feature type="domain" description="HIT" evidence="2">
    <location>
        <begin position="23"/>
        <end position="140"/>
    </location>
</feature>
<dbReference type="Proteomes" id="UP001597286">
    <property type="component" value="Unassembled WGS sequence"/>
</dbReference>
<keyword evidence="3" id="KW-0808">Transferase</keyword>
<organism evidence="3 4">
    <name type="scientific">Rhodococcus gannanensis</name>
    <dbReference type="NCBI Taxonomy" id="1960308"/>
    <lineage>
        <taxon>Bacteria</taxon>
        <taxon>Bacillati</taxon>
        <taxon>Actinomycetota</taxon>
        <taxon>Actinomycetes</taxon>
        <taxon>Mycobacteriales</taxon>
        <taxon>Nocardiaceae</taxon>
        <taxon>Rhodococcus</taxon>
    </lineage>
</organism>
<dbReference type="EMBL" id="JBHUFB010000022">
    <property type="protein sequence ID" value="MFD1815598.1"/>
    <property type="molecule type" value="Genomic_DNA"/>
</dbReference>
<name>A0ABW4PBU7_9NOCA</name>
<dbReference type="GO" id="GO:0008168">
    <property type="term" value="F:methyltransferase activity"/>
    <property type="evidence" value="ECO:0007669"/>
    <property type="project" value="UniProtKB-KW"/>
</dbReference>
<comment type="caution">
    <text evidence="3">The sequence shown here is derived from an EMBL/GenBank/DDBJ whole genome shotgun (WGS) entry which is preliminary data.</text>
</comment>
<keyword evidence="3" id="KW-0489">Methyltransferase</keyword>
<dbReference type="PANTHER" id="PTHR46648">
    <property type="entry name" value="HIT FAMILY PROTEIN 1"/>
    <property type="match status" value="1"/>
</dbReference>
<evidence type="ECO:0000259" key="2">
    <source>
        <dbReference type="PROSITE" id="PS51084"/>
    </source>
</evidence>
<dbReference type="Pfam" id="PF01230">
    <property type="entry name" value="HIT"/>
    <property type="match status" value="1"/>
</dbReference>
<dbReference type="SUPFAM" id="SSF54197">
    <property type="entry name" value="HIT-like"/>
    <property type="match status" value="1"/>
</dbReference>
<dbReference type="InterPro" id="IPR036265">
    <property type="entry name" value="HIT-like_sf"/>
</dbReference>
<dbReference type="InterPro" id="IPR011146">
    <property type="entry name" value="HIT-like"/>
</dbReference>
<dbReference type="InterPro" id="IPR019808">
    <property type="entry name" value="Histidine_triad_CS"/>
</dbReference>
<dbReference type="PROSITE" id="PS51084">
    <property type="entry name" value="HIT_2"/>
    <property type="match status" value="1"/>
</dbReference>
<feature type="short sequence motif" description="Histidine triad motif" evidence="1">
    <location>
        <begin position="125"/>
        <end position="129"/>
    </location>
</feature>
<dbReference type="Gene3D" id="3.30.428.10">
    <property type="entry name" value="HIT-like"/>
    <property type="match status" value="1"/>
</dbReference>
<proteinExistence type="predicted"/>
<dbReference type="InterPro" id="IPR001310">
    <property type="entry name" value="Histidine_triad_HIT"/>
</dbReference>
<dbReference type="RefSeq" id="WP_378488059.1">
    <property type="nucleotide sequence ID" value="NZ_JBHUFB010000022.1"/>
</dbReference>
<accession>A0ABW4PBU7</accession>
<dbReference type="PRINTS" id="PR00332">
    <property type="entry name" value="HISTRIAD"/>
</dbReference>
<evidence type="ECO:0000313" key="4">
    <source>
        <dbReference type="Proteomes" id="UP001597286"/>
    </source>
</evidence>
<feature type="non-terminal residue" evidence="3">
    <location>
        <position position="1"/>
    </location>
</feature>